<evidence type="ECO:0000256" key="4">
    <source>
        <dbReference type="ARBA" id="ARBA00011802"/>
    </source>
</evidence>
<evidence type="ECO:0000256" key="13">
    <source>
        <dbReference type="ARBA" id="ARBA00023157"/>
    </source>
</evidence>
<keyword evidence="17" id="KW-1133">Transmembrane helix</keyword>
<feature type="region of interest" description="Disordered" evidence="16">
    <location>
        <begin position="35"/>
        <end position="59"/>
    </location>
</feature>
<feature type="region of interest" description="Disordered" evidence="16">
    <location>
        <begin position="680"/>
        <end position="716"/>
    </location>
</feature>
<evidence type="ECO:0000256" key="17">
    <source>
        <dbReference type="SAM" id="Phobius"/>
    </source>
</evidence>
<dbReference type="Pfam" id="PF02375">
    <property type="entry name" value="JmjN"/>
    <property type="match status" value="1"/>
</dbReference>
<evidence type="ECO:0000256" key="10">
    <source>
        <dbReference type="ARBA" id="ARBA00022982"/>
    </source>
</evidence>
<evidence type="ECO:0000256" key="14">
    <source>
        <dbReference type="ARBA" id="ARBA00023180"/>
    </source>
</evidence>
<keyword evidence="5" id="KW-0813">Transport</keyword>
<dbReference type="InterPro" id="IPR007266">
    <property type="entry name" value="Ero1"/>
</dbReference>
<dbReference type="PANTHER" id="PTHR12613:SF0">
    <property type="entry name" value="ERO1-LIKE PROTEIN"/>
    <property type="match status" value="1"/>
</dbReference>
<feature type="compositionally biased region" description="Polar residues" evidence="16">
    <location>
        <begin position="43"/>
        <end position="54"/>
    </location>
</feature>
<dbReference type="GO" id="GO:0034975">
    <property type="term" value="P:protein folding in endoplasmic reticulum"/>
    <property type="evidence" value="ECO:0007669"/>
    <property type="project" value="InterPro"/>
</dbReference>
<reference evidence="20" key="1">
    <citation type="submission" date="2021-01" db="EMBL/GenBank/DDBJ databases">
        <authorList>
            <person name="Bezrukov I."/>
        </authorList>
    </citation>
    <scope>NUCLEOTIDE SEQUENCE</scope>
</reference>
<protein>
    <submittedName>
        <fullName evidence="20">Uncharacterized protein</fullName>
    </submittedName>
</protein>
<evidence type="ECO:0000256" key="12">
    <source>
        <dbReference type="ARBA" id="ARBA00023136"/>
    </source>
</evidence>
<evidence type="ECO:0000256" key="2">
    <source>
        <dbReference type="ARBA" id="ARBA00004367"/>
    </source>
</evidence>
<dbReference type="Gene3D" id="2.60.120.650">
    <property type="entry name" value="Cupin"/>
    <property type="match status" value="1"/>
</dbReference>
<sequence length="1203" mass="134982">MGIEGVPTYSKSGNMDIISTPPGFVSQTSFVLRNVRRDKESSRSASTQEQTTGFGTDGEDSCNMFLTNRPWIVHGHTIPSSEALRPRKTEGRRRRPLKVSETEVLEEAPVFNPTEEEFSDTLSYISSLRDRAEPYGICCVVPPPSWKPPCLLKEKKIWEASTFFPQVQLFGSHTENPKIKKEADADSDDAAPEEVQFCRIERGPGYTLETFKVFADSYKKRHFSTKDEVLGSENSSTSLKPEELTVAVIEKEYRQLVESPLVEIGVLYGNDLDTTTFGSGFPLSAPSESCKYPSGWNLNSTAKLPGSLLSLEDCESICVPRLSVGMCLSSQFWKSEKERLYSLCYLHVGGAPRVWYSVAGCHRSKFTAAMKSLIPEMSGEQPKKSYDPVMIMSAYRLSMEGIPVTRCVQNPGQYVIIFPGAYYSAFDCGFNCMEKANFAPLDWLPHGDIAVQLNQEKSKKSLISYDKLLLSAAREAVKCLKEYALSKKNTACYTRWNDSCGMDGLFSNIVKSRIKQEKNRREFLSNSLESQRIDKSYDSVSKRECCVCLGDLHLSAVKCACSADRYSCLSHMRKLCACPCDRKSFLYRYTIDELNLLVDALEGKKLSSMFRWAGIDQKYCASPATTSSQPEEDKGKETDEVTPCNITRKDVAAGTKDQMRVKARSMADILLNVKDGSNDAKETLKSCSKKSNRPSCDNDSSEVNNTPKKQKHAGDYSSSSVSDLVIFAIVRMAETDVGSVKGKEKGSGKRWILLIGAIAAVLLAVVVAVFLNTQNLSISELTGKICNCRQAEQQKYIGIVEDCCCDYETVNRLNTEVLNPLLQDLVKTPFYRYFKVKLWCDCPFWPDDGMCRLRDCSVCECPESEFPEIFKKPLSQYNPVCQEGKPQATVDRTLDTRAFRGWTVTDNPWTSDDETNNDDMTYVNLLLNPERYTGYIGPSARRIWEAIYSENCPKHTSEESCQEEKILYKLVSGLHSSISVHIASDYLLDEATNLWGQNLTLLYDRVLRYPDRVQNLYFTFLFVLRAVTKAEDYLGEAEYETGNVIEDLKTKSLVKQVVGDPKTKAACPVPYDEAKLWKGQRGPELKQQIQKQFRNISAIMDCVGCEKCRLWGKLQILGLGTALKILFTVNGEDNLRHSLELQTNEVIALMNLLNRLSESVKYVHDMSPAAERIAGGRASSGNSIWQRVVKSLTQTKAVSGKRS</sequence>
<comment type="similarity">
    <text evidence="3">Belongs to the EROs family.</text>
</comment>
<keyword evidence="11" id="KW-0560">Oxidoreductase</keyword>
<dbReference type="SMART" id="SM00558">
    <property type="entry name" value="JmjC"/>
    <property type="match status" value="1"/>
</dbReference>
<evidence type="ECO:0000256" key="1">
    <source>
        <dbReference type="ARBA" id="ARBA00001974"/>
    </source>
</evidence>
<dbReference type="PROSITE" id="PS51184">
    <property type="entry name" value="JMJC"/>
    <property type="match status" value="1"/>
</dbReference>
<dbReference type="GO" id="GO:0006355">
    <property type="term" value="P:regulation of DNA-templated transcription"/>
    <property type="evidence" value="ECO:0007669"/>
    <property type="project" value="UniProtKB-ARBA"/>
</dbReference>
<dbReference type="GO" id="GO:0015035">
    <property type="term" value="F:protein-disulfide reductase activity"/>
    <property type="evidence" value="ECO:0007669"/>
    <property type="project" value="InterPro"/>
</dbReference>
<dbReference type="SUPFAM" id="SSF51197">
    <property type="entry name" value="Clavaminate synthase-like"/>
    <property type="match status" value="1"/>
</dbReference>
<evidence type="ECO:0000256" key="9">
    <source>
        <dbReference type="ARBA" id="ARBA00022827"/>
    </source>
</evidence>
<evidence type="ECO:0000256" key="8">
    <source>
        <dbReference type="ARBA" id="ARBA00022824"/>
    </source>
</evidence>
<dbReference type="InterPro" id="IPR003347">
    <property type="entry name" value="JmjC_dom"/>
</dbReference>
<keyword evidence="17" id="KW-0812">Transmembrane</keyword>
<evidence type="ECO:0000256" key="6">
    <source>
        <dbReference type="ARBA" id="ARBA00022630"/>
    </source>
</evidence>
<dbReference type="InterPro" id="IPR004198">
    <property type="entry name" value="Znf_C5HC2"/>
</dbReference>
<feature type="compositionally biased region" description="Polar residues" evidence="16">
    <location>
        <begin position="693"/>
        <end position="707"/>
    </location>
</feature>
<evidence type="ECO:0000259" key="19">
    <source>
        <dbReference type="PROSITE" id="PS51184"/>
    </source>
</evidence>
<evidence type="ECO:0000256" key="15">
    <source>
        <dbReference type="ARBA" id="ARBA00023284"/>
    </source>
</evidence>
<dbReference type="InterPro" id="IPR003349">
    <property type="entry name" value="JmjN"/>
</dbReference>
<proteinExistence type="inferred from homology"/>
<feature type="domain" description="JmjC" evidence="19">
    <location>
        <begin position="293"/>
        <end position="455"/>
    </location>
</feature>
<organism evidence="20 21">
    <name type="scientific">Arabidopsis arenosa</name>
    <name type="common">Sand rock-cress</name>
    <name type="synonym">Cardaminopsis arenosa</name>
    <dbReference type="NCBI Taxonomy" id="38785"/>
    <lineage>
        <taxon>Eukaryota</taxon>
        <taxon>Viridiplantae</taxon>
        <taxon>Streptophyta</taxon>
        <taxon>Embryophyta</taxon>
        <taxon>Tracheophyta</taxon>
        <taxon>Spermatophyta</taxon>
        <taxon>Magnoliopsida</taxon>
        <taxon>eudicotyledons</taxon>
        <taxon>Gunneridae</taxon>
        <taxon>Pentapetalae</taxon>
        <taxon>rosids</taxon>
        <taxon>malvids</taxon>
        <taxon>Brassicales</taxon>
        <taxon>Brassicaceae</taxon>
        <taxon>Camelineae</taxon>
        <taxon>Arabidopsis</taxon>
    </lineage>
</organism>
<evidence type="ECO:0000256" key="3">
    <source>
        <dbReference type="ARBA" id="ARBA00008277"/>
    </source>
</evidence>
<name>A0A8S2A9P7_ARAAE</name>
<dbReference type="PANTHER" id="PTHR12613">
    <property type="entry name" value="ERO1-RELATED"/>
    <property type="match status" value="1"/>
</dbReference>
<dbReference type="Proteomes" id="UP000682877">
    <property type="component" value="Chromosome 4"/>
</dbReference>
<evidence type="ECO:0000313" key="20">
    <source>
        <dbReference type="EMBL" id="CAE6038012.1"/>
    </source>
</evidence>
<dbReference type="Pfam" id="PF02928">
    <property type="entry name" value="zf-C5HC2"/>
    <property type="match status" value="1"/>
</dbReference>
<dbReference type="SUPFAM" id="SSF110019">
    <property type="entry name" value="ERO1-like"/>
    <property type="match status" value="1"/>
</dbReference>
<keyword evidence="13" id="KW-1015">Disulfide bond</keyword>
<gene>
    <name evidence="20" type="ORF">AARE701A_LOCUS10888</name>
</gene>
<keyword evidence="14" id="KW-0325">Glycoprotein</keyword>
<comment type="cofactor">
    <cofactor evidence="1">
        <name>FAD</name>
        <dbReference type="ChEBI" id="CHEBI:57692"/>
    </cofactor>
</comment>
<keyword evidence="7" id="KW-0732">Signal</keyword>
<keyword evidence="21" id="KW-1185">Reference proteome</keyword>
<evidence type="ECO:0000256" key="7">
    <source>
        <dbReference type="ARBA" id="ARBA00022729"/>
    </source>
</evidence>
<accession>A0A8S2A9P7</accession>
<dbReference type="Pfam" id="PF02373">
    <property type="entry name" value="JmjC"/>
    <property type="match status" value="1"/>
</dbReference>
<comment type="subcellular location">
    <subcellularLocation>
        <location evidence="2">Endoplasmic reticulum membrane</location>
        <topology evidence="2">Peripheral membrane protein</topology>
        <orientation evidence="2">Lumenal side</orientation>
    </subcellularLocation>
</comment>
<feature type="domain" description="JmjN" evidence="18">
    <location>
        <begin position="108"/>
        <end position="149"/>
    </location>
</feature>
<evidence type="ECO:0000256" key="5">
    <source>
        <dbReference type="ARBA" id="ARBA00022448"/>
    </source>
</evidence>
<dbReference type="GO" id="GO:0016972">
    <property type="term" value="F:thiol oxidase activity"/>
    <property type="evidence" value="ECO:0007669"/>
    <property type="project" value="InterPro"/>
</dbReference>
<keyword evidence="12 17" id="KW-0472">Membrane</keyword>
<evidence type="ECO:0000256" key="16">
    <source>
        <dbReference type="SAM" id="MobiDB-lite"/>
    </source>
</evidence>
<dbReference type="Pfam" id="PF04137">
    <property type="entry name" value="ERO1"/>
    <property type="match status" value="1"/>
</dbReference>
<dbReference type="GO" id="GO:0005789">
    <property type="term" value="C:endoplasmic reticulum membrane"/>
    <property type="evidence" value="ECO:0007669"/>
    <property type="project" value="UniProtKB-SubCell"/>
</dbReference>
<dbReference type="EMBL" id="LR999454">
    <property type="protein sequence ID" value="CAE6038012.1"/>
    <property type="molecule type" value="Genomic_DNA"/>
</dbReference>
<feature type="transmembrane region" description="Helical" evidence="17">
    <location>
        <begin position="751"/>
        <end position="771"/>
    </location>
</feature>
<dbReference type="PROSITE" id="PS51183">
    <property type="entry name" value="JMJN"/>
    <property type="match status" value="1"/>
</dbReference>
<dbReference type="AlphaFoldDB" id="A0A8S2A9P7"/>
<dbReference type="GO" id="GO:0071949">
    <property type="term" value="F:FAD binding"/>
    <property type="evidence" value="ECO:0007669"/>
    <property type="project" value="InterPro"/>
</dbReference>
<evidence type="ECO:0000313" key="21">
    <source>
        <dbReference type="Proteomes" id="UP000682877"/>
    </source>
</evidence>
<keyword evidence="8" id="KW-0256">Endoplasmic reticulum</keyword>
<keyword evidence="10" id="KW-0249">Electron transport</keyword>
<evidence type="ECO:0000259" key="18">
    <source>
        <dbReference type="PROSITE" id="PS51183"/>
    </source>
</evidence>
<comment type="subunit">
    <text evidence="4">May function both as a monomer and a homodimer.</text>
</comment>
<evidence type="ECO:0000256" key="11">
    <source>
        <dbReference type="ARBA" id="ARBA00023002"/>
    </source>
</evidence>
<dbReference type="SMART" id="SM00545">
    <property type="entry name" value="JmjN"/>
    <property type="match status" value="1"/>
</dbReference>
<keyword evidence="15" id="KW-0676">Redox-active center</keyword>
<keyword evidence="6" id="KW-0285">Flavoprotein</keyword>
<dbReference type="InterPro" id="IPR037192">
    <property type="entry name" value="ERO1-like_sf"/>
</dbReference>
<keyword evidence="9" id="KW-0274">FAD</keyword>